<dbReference type="Pfam" id="PF16491">
    <property type="entry name" value="Peptidase_M48_N"/>
    <property type="match status" value="1"/>
</dbReference>
<keyword evidence="2" id="KW-0645">Protease</keyword>
<evidence type="ECO:0000313" key="11">
    <source>
        <dbReference type="EMBL" id="GAA2490811.1"/>
    </source>
</evidence>
<feature type="region of interest" description="Disordered" evidence="7">
    <location>
        <begin position="410"/>
        <end position="455"/>
    </location>
</feature>
<feature type="compositionally biased region" description="Gly residues" evidence="7">
    <location>
        <begin position="417"/>
        <end position="455"/>
    </location>
</feature>
<evidence type="ECO:0000259" key="10">
    <source>
        <dbReference type="Pfam" id="PF16491"/>
    </source>
</evidence>
<dbReference type="EMBL" id="BAAATA010000014">
    <property type="protein sequence ID" value="GAA2490811.1"/>
    <property type="molecule type" value="Genomic_DNA"/>
</dbReference>
<gene>
    <name evidence="11" type="ORF">GCM10010406_28660</name>
</gene>
<dbReference type="RefSeq" id="WP_344383574.1">
    <property type="nucleotide sequence ID" value="NZ_BAAATA010000014.1"/>
</dbReference>
<reference evidence="12" key="1">
    <citation type="journal article" date="2019" name="Int. J. Syst. Evol. Microbiol.">
        <title>The Global Catalogue of Microorganisms (GCM) 10K type strain sequencing project: providing services to taxonomists for standard genome sequencing and annotation.</title>
        <authorList>
            <consortium name="The Broad Institute Genomics Platform"/>
            <consortium name="The Broad Institute Genome Sequencing Center for Infectious Disease"/>
            <person name="Wu L."/>
            <person name="Ma J."/>
        </authorList>
    </citation>
    <scope>NUCLEOTIDE SEQUENCE [LARGE SCALE GENOMIC DNA]</scope>
    <source>
        <strain evidence="12">JCM 6307</strain>
    </source>
</reference>
<evidence type="ECO:0000256" key="3">
    <source>
        <dbReference type="ARBA" id="ARBA00022723"/>
    </source>
</evidence>
<protein>
    <recommendedName>
        <fullName evidence="13">STE24 endopeptidase</fullName>
    </recommendedName>
</protein>
<feature type="domain" description="CAAX prenyl protease 1 N-terminal" evidence="10">
    <location>
        <begin position="87"/>
        <end position="196"/>
    </location>
</feature>
<accession>A0ABP5Z1X6</accession>
<keyword evidence="12" id="KW-1185">Reference proteome</keyword>
<keyword evidence="3" id="KW-0479">Metal-binding</keyword>
<evidence type="ECO:0000256" key="4">
    <source>
        <dbReference type="ARBA" id="ARBA00022801"/>
    </source>
</evidence>
<evidence type="ECO:0000256" key="1">
    <source>
        <dbReference type="ARBA" id="ARBA00001947"/>
    </source>
</evidence>
<dbReference type="InterPro" id="IPR032456">
    <property type="entry name" value="Peptidase_M48_N"/>
</dbReference>
<keyword evidence="8" id="KW-0472">Membrane</keyword>
<feature type="transmembrane region" description="Helical" evidence="8">
    <location>
        <begin position="53"/>
        <end position="73"/>
    </location>
</feature>
<comment type="cofactor">
    <cofactor evidence="1">
        <name>Zn(2+)</name>
        <dbReference type="ChEBI" id="CHEBI:29105"/>
    </cofactor>
</comment>
<evidence type="ECO:0000256" key="5">
    <source>
        <dbReference type="ARBA" id="ARBA00022833"/>
    </source>
</evidence>
<feature type="transmembrane region" description="Helical" evidence="8">
    <location>
        <begin position="283"/>
        <end position="301"/>
    </location>
</feature>
<dbReference type="Proteomes" id="UP001501358">
    <property type="component" value="Unassembled WGS sequence"/>
</dbReference>
<dbReference type="PANTHER" id="PTHR10120">
    <property type="entry name" value="CAAX PRENYL PROTEASE 1"/>
    <property type="match status" value="1"/>
</dbReference>
<proteinExistence type="predicted"/>
<feature type="domain" description="Peptidase M48" evidence="9">
    <location>
        <begin position="207"/>
        <end position="402"/>
    </location>
</feature>
<dbReference type="Gene3D" id="3.30.2010.10">
    <property type="entry name" value="Metalloproteases ('zincins'), catalytic domain"/>
    <property type="match status" value="1"/>
</dbReference>
<feature type="transmembrane region" description="Helical" evidence="8">
    <location>
        <begin position="93"/>
        <end position="113"/>
    </location>
</feature>
<keyword evidence="8" id="KW-0812">Transmembrane</keyword>
<keyword evidence="4" id="KW-0378">Hydrolase</keyword>
<keyword evidence="8" id="KW-1133">Transmembrane helix</keyword>
<feature type="region of interest" description="Disordered" evidence="7">
    <location>
        <begin position="1"/>
        <end position="34"/>
    </location>
</feature>
<keyword evidence="6" id="KW-0482">Metalloprotease</keyword>
<keyword evidence="5" id="KW-0862">Zinc</keyword>
<sequence>MSDALPSGRPVPGPAARPPREAREAGDAAAAGAPEVFTPQERARGRALARAQWIPVLAARAVSTALLAVLGLTPAGARIVDAASAPFGDARPVRVLCGGLALLLLLDLARLPFAARLHVVRRDAGLDTRGWGGWSADLLRGLALSLPLALGALLGLHALLAAAPDTWWAWAAAAAALGVTAVSWLAPLLLEPVFNRFTPMEPGPLRDALLGLAAADGVRVREVLVADASRRTTALNAYVSGFGATRRIVVYDTLLATAPPGEVGLVVAHELGHVRHRDVARGTALAALGAAAGVCALAAALRPGPLLSAAGADGLADSRSTALLLLAVAAGGALAGPFGRAAGRRAEARADRHALGLTGDAAGFVAMQRRLSVANVSDVDPPRLLHLLFGTHPSAVRRIAAAMRGDGRPCCPPARARGGGAPAAGTSGAGTSGAGTSSGGTSGAGTSGAGAGDGR</sequence>
<comment type="caution">
    <text evidence="11">The sequence shown here is derived from an EMBL/GenBank/DDBJ whole genome shotgun (WGS) entry which is preliminary data.</text>
</comment>
<evidence type="ECO:0008006" key="13">
    <source>
        <dbReference type="Google" id="ProtNLM"/>
    </source>
</evidence>
<organism evidence="11 12">
    <name type="scientific">Streptomyces thermolineatus</name>
    <dbReference type="NCBI Taxonomy" id="44033"/>
    <lineage>
        <taxon>Bacteria</taxon>
        <taxon>Bacillati</taxon>
        <taxon>Actinomycetota</taxon>
        <taxon>Actinomycetes</taxon>
        <taxon>Kitasatosporales</taxon>
        <taxon>Streptomycetaceae</taxon>
        <taxon>Streptomyces</taxon>
    </lineage>
</organism>
<evidence type="ECO:0000256" key="6">
    <source>
        <dbReference type="ARBA" id="ARBA00023049"/>
    </source>
</evidence>
<feature type="transmembrane region" description="Helical" evidence="8">
    <location>
        <begin position="138"/>
        <end position="161"/>
    </location>
</feature>
<dbReference type="InterPro" id="IPR001915">
    <property type="entry name" value="Peptidase_M48"/>
</dbReference>
<feature type="transmembrane region" description="Helical" evidence="8">
    <location>
        <begin position="321"/>
        <end position="339"/>
    </location>
</feature>
<evidence type="ECO:0000313" key="12">
    <source>
        <dbReference type="Proteomes" id="UP001501358"/>
    </source>
</evidence>
<feature type="transmembrane region" description="Helical" evidence="8">
    <location>
        <begin position="167"/>
        <end position="190"/>
    </location>
</feature>
<dbReference type="Pfam" id="PF01435">
    <property type="entry name" value="Peptidase_M48"/>
    <property type="match status" value="1"/>
</dbReference>
<evidence type="ECO:0000256" key="8">
    <source>
        <dbReference type="SAM" id="Phobius"/>
    </source>
</evidence>
<name>A0ABP5Z1X6_9ACTN</name>
<evidence type="ECO:0000256" key="2">
    <source>
        <dbReference type="ARBA" id="ARBA00022670"/>
    </source>
</evidence>
<evidence type="ECO:0000256" key="7">
    <source>
        <dbReference type="SAM" id="MobiDB-lite"/>
    </source>
</evidence>
<evidence type="ECO:0000259" key="9">
    <source>
        <dbReference type="Pfam" id="PF01435"/>
    </source>
</evidence>